<proteinExistence type="predicted"/>
<name>A0A5C3QHL2_9AGAR</name>
<reference evidence="1 2" key="1">
    <citation type="journal article" date="2019" name="Nat. Ecol. Evol.">
        <title>Megaphylogeny resolves global patterns of mushroom evolution.</title>
        <authorList>
            <person name="Varga T."/>
            <person name="Krizsan K."/>
            <person name="Foldi C."/>
            <person name="Dima B."/>
            <person name="Sanchez-Garcia M."/>
            <person name="Sanchez-Ramirez S."/>
            <person name="Szollosi G.J."/>
            <person name="Szarkandi J.G."/>
            <person name="Papp V."/>
            <person name="Albert L."/>
            <person name="Andreopoulos W."/>
            <person name="Angelini C."/>
            <person name="Antonin V."/>
            <person name="Barry K.W."/>
            <person name="Bougher N.L."/>
            <person name="Buchanan P."/>
            <person name="Buyck B."/>
            <person name="Bense V."/>
            <person name="Catcheside P."/>
            <person name="Chovatia M."/>
            <person name="Cooper J."/>
            <person name="Damon W."/>
            <person name="Desjardin D."/>
            <person name="Finy P."/>
            <person name="Geml J."/>
            <person name="Haridas S."/>
            <person name="Hughes K."/>
            <person name="Justo A."/>
            <person name="Karasinski D."/>
            <person name="Kautmanova I."/>
            <person name="Kiss B."/>
            <person name="Kocsube S."/>
            <person name="Kotiranta H."/>
            <person name="LaButti K.M."/>
            <person name="Lechner B.E."/>
            <person name="Liimatainen K."/>
            <person name="Lipzen A."/>
            <person name="Lukacs Z."/>
            <person name="Mihaltcheva S."/>
            <person name="Morgado L.N."/>
            <person name="Niskanen T."/>
            <person name="Noordeloos M.E."/>
            <person name="Ohm R.A."/>
            <person name="Ortiz-Santana B."/>
            <person name="Ovrebo C."/>
            <person name="Racz N."/>
            <person name="Riley R."/>
            <person name="Savchenko A."/>
            <person name="Shiryaev A."/>
            <person name="Soop K."/>
            <person name="Spirin V."/>
            <person name="Szebenyi C."/>
            <person name="Tomsovsky M."/>
            <person name="Tulloss R.E."/>
            <person name="Uehling J."/>
            <person name="Grigoriev I.V."/>
            <person name="Vagvolgyi C."/>
            <person name="Papp T."/>
            <person name="Martin F.M."/>
            <person name="Miettinen O."/>
            <person name="Hibbett D.S."/>
            <person name="Nagy L.G."/>
        </authorList>
    </citation>
    <scope>NUCLEOTIDE SEQUENCE [LARGE SCALE GENOMIC DNA]</scope>
    <source>
        <strain evidence="1 2">CBS 309.79</strain>
    </source>
</reference>
<protein>
    <submittedName>
        <fullName evidence="1">Uncharacterized protein</fullName>
    </submittedName>
</protein>
<accession>A0A5C3QHL2</accession>
<gene>
    <name evidence="1" type="ORF">BDV98DRAFT_594601</name>
</gene>
<evidence type="ECO:0000313" key="1">
    <source>
        <dbReference type="EMBL" id="TFK99658.1"/>
    </source>
</evidence>
<keyword evidence="2" id="KW-1185">Reference proteome</keyword>
<dbReference type="STRING" id="1884261.A0A5C3QHL2"/>
<organism evidence="1 2">
    <name type="scientific">Pterulicium gracile</name>
    <dbReference type="NCBI Taxonomy" id="1884261"/>
    <lineage>
        <taxon>Eukaryota</taxon>
        <taxon>Fungi</taxon>
        <taxon>Dikarya</taxon>
        <taxon>Basidiomycota</taxon>
        <taxon>Agaricomycotina</taxon>
        <taxon>Agaricomycetes</taxon>
        <taxon>Agaricomycetidae</taxon>
        <taxon>Agaricales</taxon>
        <taxon>Pleurotineae</taxon>
        <taxon>Pterulaceae</taxon>
        <taxon>Pterulicium</taxon>
    </lineage>
</organism>
<sequence length="431" mass="47664">MIDALPSTSSLFPTSTNTAFYKLEGLITNIVKSASCTQNQILSAIIHYQTRSSGKDTNIPPNAGNSTQILGQTQVDMTVDEKYRLLIDFFAKRFGSCPRDIINAIRSPKTPYDRVSKVLSTLNRVNLETTLSGVYGGWTPNFESHTLFVILPDGSSNDTGDISVGSTFRLDFKSEFIARQVMASMSKWQDQDSLALYSQVRNMGAPAAAFLGWLFEPLSMQNLSRHGGDLYVMLSPSTQSTTFRTQEPPTKATLRLPRFPMARQSFDKILFDTYVLSLSPINPLFDAYLAEKVGRRVIFWILQLTVQRTAHRGSERGYNNIANLKTSVCTKLKITDTDVTVRYVLVKPLPLGAAATDNDVAAYDDSVAASDDSVSASDDNVATPAVLDVGEWKFPEGFQDHRGRVYCSYVDVFLSPVFSQLNHAASDSSYL</sequence>
<dbReference type="Proteomes" id="UP000305067">
    <property type="component" value="Unassembled WGS sequence"/>
</dbReference>
<dbReference type="EMBL" id="ML178832">
    <property type="protein sequence ID" value="TFK99658.1"/>
    <property type="molecule type" value="Genomic_DNA"/>
</dbReference>
<dbReference type="AlphaFoldDB" id="A0A5C3QHL2"/>
<evidence type="ECO:0000313" key="2">
    <source>
        <dbReference type="Proteomes" id="UP000305067"/>
    </source>
</evidence>
<dbReference type="OrthoDB" id="2340858at2759"/>